<reference evidence="2" key="2">
    <citation type="submission" date="2018-05" db="EMBL/GenBank/DDBJ databases">
        <title>OmerRS3 (Oryza meridionalis Reference Sequence Version 3).</title>
        <authorList>
            <person name="Zhang J."/>
            <person name="Kudrna D."/>
            <person name="Lee S."/>
            <person name="Talag J."/>
            <person name="Welchert J."/>
            <person name="Wing R.A."/>
        </authorList>
    </citation>
    <scope>NUCLEOTIDE SEQUENCE [LARGE SCALE GENOMIC DNA]</scope>
    <source>
        <strain evidence="2">cv. OR44</strain>
    </source>
</reference>
<protein>
    <recommendedName>
        <fullName evidence="4">Pectinesterase inhibitor domain-containing protein</fullName>
    </recommendedName>
</protein>
<dbReference type="PANTHER" id="PTHR34838">
    <property type="entry name" value="OS08G0142100 PROTEIN-RELATED"/>
    <property type="match status" value="1"/>
</dbReference>
<name>A0A0E0EHR0_9ORYZ</name>
<dbReference type="Proteomes" id="UP000008021">
    <property type="component" value="Chromosome 8"/>
</dbReference>
<evidence type="ECO:0000313" key="2">
    <source>
        <dbReference type="EnsemblPlants" id="OMERI08G02570.1"/>
    </source>
</evidence>
<dbReference type="PANTHER" id="PTHR34838:SF3">
    <property type="entry name" value="OS08G0142100 PROTEIN"/>
    <property type="match status" value="1"/>
</dbReference>
<evidence type="ECO:0008006" key="4">
    <source>
        <dbReference type="Google" id="ProtNLM"/>
    </source>
</evidence>
<proteinExistence type="predicted"/>
<keyword evidence="3" id="KW-1185">Reference proteome</keyword>
<dbReference type="EnsemblPlants" id="OMERI08G02570.1">
    <property type="protein sequence ID" value="OMERI08G02570.1"/>
    <property type="gene ID" value="OMERI08G02570"/>
</dbReference>
<dbReference type="InterPro" id="IPR035513">
    <property type="entry name" value="Invertase/methylesterase_inhib"/>
</dbReference>
<dbReference type="HOGENOM" id="CLU_092954_0_0_1"/>
<keyword evidence="1" id="KW-0732">Signal</keyword>
<evidence type="ECO:0000313" key="3">
    <source>
        <dbReference type="Proteomes" id="UP000008021"/>
    </source>
</evidence>
<dbReference type="AlphaFoldDB" id="A0A0E0EHR0"/>
<organism evidence="2">
    <name type="scientific">Oryza meridionalis</name>
    <dbReference type="NCBI Taxonomy" id="40149"/>
    <lineage>
        <taxon>Eukaryota</taxon>
        <taxon>Viridiplantae</taxon>
        <taxon>Streptophyta</taxon>
        <taxon>Embryophyta</taxon>
        <taxon>Tracheophyta</taxon>
        <taxon>Spermatophyta</taxon>
        <taxon>Magnoliopsida</taxon>
        <taxon>Liliopsida</taxon>
        <taxon>Poales</taxon>
        <taxon>Poaceae</taxon>
        <taxon>BOP clade</taxon>
        <taxon>Oryzoideae</taxon>
        <taxon>Oryzeae</taxon>
        <taxon>Oryzinae</taxon>
        <taxon>Oryza</taxon>
    </lineage>
</organism>
<accession>A0A0E0EHR0</accession>
<evidence type="ECO:0000256" key="1">
    <source>
        <dbReference type="SAM" id="SignalP"/>
    </source>
</evidence>
<feature type="chain" id="PRO_5002358017" description="Pectinesterase inhibitor domain-containing protein" evidence="1">
    <location>
        <begin position="26"/>
        <end position="203"/>
    </location>
</feature>
<reference evidence="2" key="1">
    <citation type="submission" date="2015-04" db="UniProtKB">
        <authorList>
            <consortium name="EnsemblPlants"/>
        </authorList>
    </citation>
    <scope>IDENTIFICATION</scope>
</reference>
<feature type="signal peptide" evidence="1">
    <location>
        <begin position="1"/>
        <end position="25"/>
    </location>
</feature>
<dbReference type="Gramene" id="OMERI08G02570.1">
    <property type="protein sequence ID" value="OMERI08G02570.1"/>
    <property type="gene ID" value="OMERI08G02570"/>
</dbReference>
<sequence>MKKRADAIVFLLAMALFLAAVVVDACDGVPSMSLEDTCQKAFGTAAAADACGAPPCIPPMHVYCVSVLQERAPDAGEATVFAVAAAKYAKESYESTMEAAFRALQNASLPGDERAACAACRDTYYAQARSSTVAAMNLLAECSFGQLSGEYATAADAIKACRDAQSKLQSPAIYGLAVSDLMVAALASGLGELASLPSSDLVN</sequence>
<dbReference type="SUPFAM" id="SSF101148">
    <property type="entry name" value="Plant invertase/pectin methylesterase inhibitor"/>
    <property type="match status" value="1"/>
</dbReference>